<dbReference type="PANTHER" id="PTHR36838:SF1">
    <property type="entry name" value="SLR1864 PROTEIN"/>
    <property type="match status" value="1"/>
</dbReference>
<feature type="transmembrane region" description="Helical" evidence="7">
    <location>
        <begin position="55"/>
        <end position="75"/>
    </location>
</feature>
<feature type="transmembrane region" description="Helical" evidence="7">
    <location>
        <begin position="158"/>
        <end position="176"/>
    </location>
</feature>
<evidence type="ECO:0000256" key="5">
    <source>
        <dbReference type="ARBA" id="ARBA00022989"/>
    </source>
</evidence>
<evidence type="ECO:0000256" key="6">
    <source>
        <dbReference type="ARBA" id="ARBA00023136"/>
    </source>
</evidence>
<keyword evidence="2" id="KW-0813">Transport</keyword>
<reference evidence="8 9" key="1">
    <citation type="submission" date="2021-05" db="EMBL/GenBank/DDBJ databases">
        <title>The draft genome of Geobacter chapellei DSM 13688.</title>
        <authorList>
            <person name="Xu Z."/>
            <person name="Masuda Y."/>
            <person name="Itoh H."/>
            <person name="Senoo K."/>
        </authorList>
    </citation>
    <scope>NUCLEOTIDE SEQUENCE [LARGE SCALE GENOMIC DNA]</scope>
    <source>
        <strain evidence="8 9">DSM 13688</strain>
    </source>
</reference>
<protein>
    <submittedName>
        <fullName evidence="8">AEC family transporter</fullName>
    </submittedName>
</protein>
<keyword evidence="5 7" id="KW-1133">Transmembrane helix</keyword>
<dbReference type="Proteomes" id="UP000784128">
    <property type="component" value="Unassembled WGS sequence"/>
</dbReference>
<evidence type="ECO:0000256" key="2">
    <source>
        <dbReference type="ARBA" id="ARBA00022448"/>
    </source>
</evidence>
<feature type="transmembrane region" description="Helical" evidence="7">
    <location>
        <begin position="127"/>
        <end position="146"/>
    </location>
</feature>
<name>A0ABS5U678_9BACT</name>
<accession>A0ABS5U678</accession>
<feature type="transmembrane region" description="Helical" evidence="7">
    <location>
        <begin position="274"/>
        <end position="294"/>
    </location>
</feature>
<dbReference type="Pfam" id="PF03547">
    <property type="entry name" value="Mem_trans"/>
    <property type="match status" value="1"/>
</dbReference>
<sequence length="302" mass="32277">MANIILLAVCLLAGIGLRCTGRFPTNTPAALNGFIIHISLPALAILHIHNLKADGSLVLTAAMAWLLFGMSWPFFHMGGKLLKLPSQTVGALILVGGLGNTTFVGLPMIEAYFGKEFLGIGIIADQLGTFMVLSTLGILVATIYSSGNASPRMMLRKIILFPPFQALLLALLLRPLPFPDWWVTILEKLGATLTPLALVSVGFQLQFGGLRTVLKPLFVGLGYKLLLGPALIYLLYVVLLGASGTVTQVTIFEAAMAPMITAGIIAIDHKLDPPLVGMTVGIGIPLSFLTLHFWHMFLTGAH</sequence>
<evidence type="ECO:0000256" key="1">
    <source>
        <dbReference type="ARBA" id="ARBA00004141"/>
    </source>
</evidence>
<comment type="caution">
    <text evidence="8">The sequence shown here is derived from an EMBL/GenBank/DDBJ whole genome shotgun (WGS) entry which is preliminary data.</text>
</comment>
<keyword evidence="4 7" id="KW-0812">Transmembrane</keyword>
<keyword evidence="6 7" id="KW-0472">Membrane</keyword>
<keyword evidence="3" id="KW-1003">Cell membrane</keyword>
<evidence type="ECO:0000256" key="3">
    <source>
        <dbReference type="ARBA" id="ARBA00022475"/>
    </source>
</evidence>
<feature type="transmembrane region" description="Helical" evidence="7">
    <location>
        <begin position="245"/>
        <end position="267"/>
    </location>
</feature>
<evidence type="ECO:0000256" key="4">
    <source>
        <dbReference type="ARBA" id="ARBA00022692"/>
    </source>
</evidence>
<evidence type="ECO:0000313" key="8">
    <source>
        <dbReference type="EMBL" id="MBT1071171.1"/>
    </source>
</evidence>
<gene>
    <name evidence="8" type="ORF">KJB30_05220</name>
</gene>
<feature type="transmembrane region" description="Helical" evidence="7">
    <location>
        <begin position="182"/>
        <end position="205"/>
    </location>
</feature>
<comment type="subcellular location">
    <subcellularLocation>
        <location evidence="1">Membrane</location>
        <topology evidence="1">Multi-pass membrane protein</topology>
    </subcellularLocation>
</comment>
<feature type="transmembrane region" description="Helical" evidence="7">
    <location>
        <begin position="29"/>
        <end position="48"/>
    </location>
</feature>
<organism evidence="8 9">
    <name type="scientific">Pelotalea chapellei</name>
    <dbReference type="NCBI Taxonomy" id="44671"/>
    <lineage>
        <taxon>Bacteria</taxon>
        <taxon>Pseudomonadati</taxon>
        <taxon>Thermodesulfobacteriota</taxon>
        <taxon>Desulfuromonadia</taxon>
        <taxon>Geobacterales</taxon>
        <taxon>Geobacteraceae</taxon>
        <taxon>Pelotalea</taxon>
    </lineage>
</organism>
<feature type="transmembrane region" description="Helical" evidence="7">
    <location>
        <begin position="217"/>
        <end position="239"/>
    </location>
</feature>
<keyword evidence="9" id="KW-1185">Reference proteome</keyword>
<evidence type="ECO:0000256" key="7">
    <source>
        <dbReference type="SAM" id="Phobius"/>
    </source>
</evidence>
<dbReference type="EMBL" id="JAHDYS010000004">
    <property type="protein sequence ID" value="MBT1071171.1"/>
    <property type="molecule type" value="Genomic_DNA"/>
</dbReference>
<dbReference type="RefSeq" id="WP_214296888.1">
    <property type="nucleotide sequence ID" value="NZ_JAHDYS010000004.1"/>
</dbReference>
<evidence type="ECO:0000313" key="9">
    <source>
        <dbReference type="Proteomes" id="UP000784128"/>
    </source>
</evidence>
<proteinExistence type="predicted"/>
<dbReference type="PANTHER" id="PTHR36838">
    <property type="entry name" value="AUXIN EFFLUX CARRIER FAMILY PROTEIN"/>
    <property type="match status" value="1"/>
</dbReference>
<dbReference type="InterPro" id="IPR004776">
    <property type="entry name" value="Mem_transp_PIN-like"/>
</dbReference>